<proteinExistence type="predicted"/>
<organism evidence="1">
    <name type="scientific">marine sediment metagenome</name>
    <dbReference type="NCBI Taxonomy" id="412755"/>
    <lineage>
        <taxon>unclassified sequences</taxon>
        <taxon>metagenomes</taxon>
        <taxon>ecological metagenomes</taxon>
    </lineage>
</organism>
<comment type="caution">
    <text evidence="1">The sequence shown here is derived from an EMBL/GenBank/DDBJ whole genome shotgun (WGS) entry which is preliminary data.</text>
</comment>
<name>A0A0F9DGU2_9ZZZZ</name>
<dbReference type="AlphaFoldDB" id="A0A0F9DGU2"/>
<dbReference type="EMBL" id="LAZR01028985">
    <property type="protein sequence ID" value="KKL60918.1"/>
    <property type="molecule type" value="Genomic_DNA"/>
</dbReference>
<reference evidence="1" key="1">
    <citation type="journal article" date="2015" name="Nature">
        <title>Complex archaea that bridge the gap between prokaryotes and eukaryotes.</title>
        <authorList>
            <person name="Spang A."/>
            <person name="Saw J.H."/>
            <person name="Jorgensen S.L."/>
            <person name="Zaremba-Niedzwiedzka K."/>
            <person name="Martijn J."/>
            <person name="Lind A.E."/>
            <person name="van Eijk R."/>
            <person name="Schleper C."/>
            <person name="Guy L."/>
            <person name="Ettema T.J."/>
        </authorList>
    </citation>
    <scope>NUCLEOTIDE SEQUENCE</scope>
</reference>
<sequence length="47" mass="5322">MVYKREYNSMNIVELISVCLGEGINYHKGGEILNAEAIRVLLGKKVR</sequence>
<evidence type="ECO:0000313" key="1">
    <source>
        <dbReference type="EMBL" id="KKL60918.1"/>
    </source>
</evidence>
<gene>
    <name evidence="1" type="ORF">LCGC14_2200530</name>
</gene>
<protein>
    <submittedName>
        <fullName evidence="1">Uncharacterized protein</fullName>
    </submittedName>
</protein>
<accession>A0A0F9DGU2</accession>